<feature type="compositionally biased region" description="Basic and acidic residues" evidence="1">
    <location>
        <begin position="93"/>
        <end position="104"/>
    </location>
</feature>
<protein>
    <submittedName>
        <fullName evidence="2">DNA polymerase-3 subunit epsilon</fullName>
        <ecNumber evidence="2">2.7.7.7</ecNumber>
    </submittedName>
</protein>
<keyword evidence="2" id="KW-0808">Transferase</keyword>
<dbReference type="EMBL" id="JAUSRE010000008">
    <property type="protein sequence ID" value="MDP9888295.1"/>
    <property type="molecule type" value="Genomic_DNA"/>
</dbReference>
<dbReference type="Proteomes" id="UP001226577">
    <property type="component" value="Unassembled WGS sequence"/>
</dbReference>
<evidence type="ECO:0000256" key="1">
    <source>
        <dbReference type="SAM" id="MobiDB-lite"/>
    </source>
</evidence>
<feature type="region of interest" description="Disordered" evidence="1">
    <location>
        <begin position="82"/>
        <end position="104"/>
    </location>
</feature>
<keyword evidence="2" id="KW-0548">Nucleotidyltransferase</keyword>
<evidence type="ECO:0000313" key="3">
    <source>
        <dbReference type="Proteomes" id="UP001226577"/>
    </source>
</evidence>
<comment type="caution">
    <text evidence="2">The sequence shown here is derived from an EMBL/GenBank/DDBJ whole genome shotgun (WGS) entry which is preliminary data.</text>
</comment>
<dbReference type="GO" id="GO:0003887">
    <property type="term" value="F:DNA-directed DNA polymerase activity"/>
    <property type="evidence" value="ECO:0007669"/>
    <property type="project" value="UniProtKB-EC"/>
</dbReference>
<keyword evidence="3" id="KW-1185">Reference proteome</keyword>
<evidence type="ECO:0000313" key="2">
    <source>
        <dbReference type="EMBL" id="MDP9888295.1"/>
    </source>
</evidence>
<name>A0ABT9RU35_9MICC</name>
<accession>A0ABT9RU35</accession>
<proteinExistence type="predicted"/>
<dbReference type="EC" id="2.7.7.7" evidence="2"/>
<organism evidence="2 3">
    <name type="scientific">Pseudarthrobacter enclensis</name>
    <dbReference type="NCBI Taxonomy" id="993070"/>
    <lineage>
        <taxon>Bacteria</taxon>
        <taxon>Bacillati</taxon>
        <taxon>Actinomycetota</taxon>
        <taxon>Actinomycetes</taxon>
        <taxon>Micrococcales</taxon>
        <taxon>Micrococcaceae</taxon>
        <taxon>Pseudarthrobacter</taxon>
    </lineage>
</organism>
<gene>
    <name evidence="2" type="ORF">J2X98_001883</name>
</gene>
<reference evidence="2 3" key="1">
    <citation type="submission" date="2023-07" db="EMBL/GenBank/DDBJ databases">
        <title>Sorghum-associated microbial communities from plants grown in Nebraska, USA.</title>
        <authorList>
            <person name="Schachtman D."/>
        </authorList>
    </citation>
    <scope>NUCLEOTIDE SEQUENCE [LARGE SCALE GENOMIC DNA]</scope>
    <source>
        <strain evidence="2 3">CC222</strain>
    </source>
</reference>
<dbReference type="RefSeq" id="WP_307307010.1">
    <property type="nucleotide sequence ID" value="NZ_JAUSRE010000008.1"/>
</dbReference>
<sequence>MDNATFDIFAEPLKPQDVLEDISIREDQVQQLRDAFAAAGIDSMDERRAVIESCTVRPVSAIRDLLAKDVRLVLRRIEERSLPSKPTSGSAWDNREEDTWIDKL</sequence>